<keyword evidence="3" id="KW-0378">Hydrolase</keyword>
<evidence type="ECO:0000313" key="7">
    <source>
        <dbReference type="Proteomes" id="UP000288805"/>
    </source>
</evidence>
<evidence type="ECO:0000256" key="2">
    <source>
        <dbReference type="ARBA" id="ARBA00022670"/>
    </source>
</evidence>
<evidence type="ECO:0000256" key="1">
    <source>
        <dbReference type="ARBA" id="ARBA00010541"/>
    </source>
</evidence>
<dbReference type="PANTHER" id="PTHR43343">
    <property type="entry name" value="PEPTIDASE S12"/>
    <property type="match status" value="1"/>
</dbReference>
<dbReference type="InterPro" id="IPR051201">
    <property type="entry name" value="Chloro_Bact_Ser_Proteases"/>
</dbReference>
<feature type="region of interest" description="Disordered" evidence="4">
    <location>
        <begin position="682"/>
        <end position="707"/>
    </location>
</feature>
<evidence type="ECO:0000256" key="4">
    <source>
        <dbReference type="SAM" id="MobiDB-lite"/>
    </source>
</evidence>
<feature type="compositionally biased region" description="Basic and acidic residues" evidence="4">
    <location>
        <begin position="290"/>
        <end position="306"/>
    </location>
</feature>
<dbReference type="Gene3D" id="2.40.10.10">
    <property type="entry name" value="Trypsin-like serine proteases"/>
    <property type="match status" value="1"/>
</dbReference>
<feature type="region of interest" description="Disordered" evidence="4">
    <location>
        <begin position="484"/>
        <end position="583"/>
    </location>
</feature>
<dbReference type="EMBL" id="QGNW01001755">
    <property type="protein sequence ID" value="RVW31391.1"/>
    <property type="molecule type" value="Genomic_DNA"/>
</dbReference>
<feature type="region of interest" description="Disordered" evidence="4">
    <location>
        <begin position="290"/>
        <end position="309"/>
    </location>
</feature>
<feature type="compositionally biased region" description="Basic and acidic residues" evidence="4">
    <location>
        <begin position="503"/>
        <end position="519"/>
    </location>
</feature>
<dbReference type="Pfam" id="PF14111">
    <property type="entry name" value="DUF4283"/>
    <property type="match status" value="1"/>
</dbReference>
<accession>A0A438D7H4</accession>
<name>A0A438D7H4_VITVI</name>
<dbReference type="GO" id="GO:0006508">
    <property type="term" value="P:proteolysis"/>
    <property type="evidence" value="ECO:0007669"/>
    <property type="project" value="UniProtKB-KW"/>
</dbReference>
<reference evidence="6 7" key="1">
    <citation type="journal article" date="2018" name="PLoS Genet.">
        <title>Population sequencing reveals clonal diversity and ancestral inbreeding in the grapevine cultivar Chardonnay.</title>
        <authorList>
            <person name="Roach M.J."/>
            <person name="Johnson D.L."/>
            <person name="Bohlmann J."/>
            <person name="van Vuuren H.J."/>
            <person name="Jones S.J."/>
            <person name="Pretorius I.S."/>
            <person name="Schmidt S.A."/>
            <person name="Borneman A.R."/>
        </authorList>
    </citation>
    <scope>NUCLEOTIDE SEQUENCE [LARGE SCALE GENOMIC DNA]</scope>
    <source>
        <strain evidence="7">cv. Chardonnay</strain>
        <tissue evidence="6">Leaf</tissue>
    </source>
</reference>
<dbReference type="InterPro" id="IPR009003">
    <property type="entry name" value="Peptidase_S1_PA"/>
</dbReference>
<feature type="compositionally biased region" description="Basic and acidic residues" evidence="4">
    <location>
        <begin position="485"/>
        <end position="495"/>
    </location>
</feature>
<organism evidence="6 7">
    <name type="scientific">Vitis vinifera</name>
    <name type="common">Grape</name>
    <dbReference type="NCBI Taxonomy" id="29760"/>
    <lineage>
        <taxon>Eukaryota</taxon>
        <taxon>Viridiplantae</taxon>
        <taxon>Streptophyta</taxon>
        <taxon>Embryophyta</taxon>
        <taxon>Tracheophyta</taxon>
        <taxon>Spermatophyta</taxon>
        <taxon>Magnoliopsida</taxon>
        <taxon>eudicotyledons</taxon>
        <taxon>Gunneridae</taxon>
        <taxon>Pentapetalae</taxon>
        <taxon>rosids</taxon>
        <taxon>Vitales</taxon>
        <taxon>Vitaceae</taxon>
        <taxon>Viteae</taxon>
        <taxon>Vitis</taxon>
    </lineage>
</organism>
<feature type="compositionally biased region" description="Low complexity" evidence="4">
    <location>
        <begin position="546"/>
        <end position="558"/>
    </location>
</feature>
<dbReference type="PANTHER" id="PTHR43343:SF3">
    <property type="entry name" value="PROTEASE DO-LIKE 8, CHLOROPLASTIC"/>
    <property type="match status" value="1"/>
</dbReference>
<evidence type="ECO:0000259" key="5">
    <source>
        <dbReference type="Pfam" id="PF14111"/>
    </source>
</evidence>
<evidence type="ECO:0000256" key="3">
    <source>
        <dbReference type="ARBA" id="ARBA00022801"/>
    </source>
</evidence>
<dbReference type="Proteomes" id="UP000288805">
    <property type="component" value="Unassembled WGS sequence"/>
</dbReference>
<comment type="similarity">
    <text evidence="1">Belongs to the peptidase S1C family.</text>
</comment>
<evidence type="ECO:0000313" key="6">
    <source>
        <dbReference type="EMBL" id="RVW31391.1"/>
    </source>
</evidence>
<proteinExistence type="inferred from homology"/>
<dbReference type="Pfam" id="PF13365">
    <property type="entry name" value="Trypsin_2"/>
    <property type="match status" value="1"/>
</dbReference>
<protein>
    <submittedName>
        <fullName evidence="6">Protease Do-like 8, chloroplastic</fullName>
    </submittedName>
</protein>
<dbReference type="InterPro" id="IPR025558">
    <property type="entry name" value="DUF4283"/>
</dbReference>
<feature type="domain" description="DUF4283" evidence="5">
    <location>
        <begin position="366"/>
        <end position="421"/>
    </location>
</feature>
<dbReference type="GO" id="GO:0008233">
    <property type="term" value="F:peptidase activity"/>
    <property type="evidence" value="ECO:0007669"/>
    <property type="project" value="UniProtKB-KW"/>
</dbReference>
<feature type="compositionally biased region" description="Basic and acidic residues" evidence="4">
    <location>
        <begin position="682"/>
        <end position="694"/>
    </location>
</feature>
<comment type="caution">
    <text evidence="6">The sequence shown here is derived from an EMBL/GenBank/DDBJ whole genome shotgun (WGS) entry which is preliminary data.</text>
</comment>
<keyword evidence="2 6" id="KW-0645">Protease</keyword>
<dbReference type="SUPFAM" id="SSF50494">
    <property type="entry name" value="Trypsin-like serine proteases"/>
    <property type="match status" value="1"/>
</dbReference>
<sequence>MQILACSLPLQSHRIMGRREVCFDGISNACSPTACLNDAVSSNSIPRPVDDQTKDLGVVIRKNIPLTTRRTLFASLLMYSWYHPSSQGMHACLNGHVYLNPQLFPLIKPVQTQKKDKLLVILKKKCSPGGQGEYWEVWSHQHSEVWVPIESPKGLAMEAHALGDPSVTIEEVTPPVSPSGPLFPTEERIVQLFERNTYSVVNIFDVTLRPQLNVTGAVEVPEGNGSGVVWDEQGHIVTNYHVIGNALSRNSKPGQVVARVNILASDGVQKNFEGKLIGADRTKDLAVLKGDHASEGEEGESRAENRGKRKGNRFVVESKVFEVEAEERNGKSHVIISESKGGGSELSDTTRVRVETKEEEIRNNVSRLKQCMIGKWNPKSAREEDLASLGWSVVRAWGLKGKLGLARLGKGCALLEFETERSLGEDPGSSNLAVGAVNPEENGGRVRWVLRHRSSNGKERGLGMGNDLGKAKWRALSSSMEIGVEGERGEVRGGGDSRAGWRVGEKPGSEPKEQRRSDEVTGEQVGGEGGDEFENWTHLGRVTRQSSGFAGDGSSSSGSGLGPVGLKQDYGPTTQGSPHSKGAELAAVGMEREPAEGRASEGLELLSHGPAIMLETEFIKCCEKEVSGKQMPTLQCSMAERAIVDEAFRYGSTSNLRVGESSLFSSSLFGRTPEREFCDHSGELRESRQKENKMKPAAIRGGGGYSE</sequence>
<gene>
    <name evidence="6" type="primary">DEGP8_0</name>
    <name evidence="6" type="ORF">CK203_090152</name>
</gene>
<dbReference type="AlphaFoldDB" id="A0A438D7H4"/>
<dbReference type="InterPro" id="IPR043504">
    <property type="entry name" value="Peptidase_S1_PA_chymotrypsin"/>
</dbReference>